<name>A0A4D9D9B7_9STRA</name>
<accession>A0A4D9D9B7</accession>
<gene>
    <name evidence="3" type="ORF">NSK_001311</name>
</gene>
<dbReference type="Proteomes" id="UP000355283">
    <property type="component" value="Unassembled WGS sequence"/>
</dbReference>
<evidence type="ECO:0000256" key="2">
    <source>
        <dbReference type="SAM" id="SignalP"/>
    </source>
</evidence>
<evidence type="ECO:0008006" key="5">
    <source>
        <dbReference type="Google" id="ProtNLM"/>
    </source>
</evidence>
<protein>
    <recommendedName>
        <fullName evidence="5">Ysc84 actin-binding domain-containing protein</fullName>
    </recommendedName>
</protein>
<reference evidence="3 4" key="1">
    <citation type="submission" date="2019-01" db="EMBL/GenBank/DDBJ databases">
        <title>Nuclear Genome Assembly of the Microalgal Biofuel strain Nannochloropsis salina CCMP1776.</title>
        <authorList>
            <person name="Hovde B."/>
        </authorList>
    </citation>
    <scope>NUCLEOTIDE SEQUENCE [LARGE SCALE GENOMIC DNA]</scope>
    <source>
        <strain evidence="3 4">CCMP1776</strain>
    </source>
</reference>
<dbReference type="Pfam" id="PF02622">
    <property type="entry name" value="DUF179"/>
    <property type="match status" value="1"/>
</dbReference>
<dbReference type="PANTHER" id="PTHR31984">
    <property type="entry name" value="TRANSPORTER, PUTATIVE (DUF179)-RELATED"/>
    <property type="match status" value="1"/>
</dbReference>
<proteinExistence type="predicted"/>
<dbReference type="AlphaFoldDB" id="A0A4D9D9B7"/>
<sequence length="328" mass="35342">MVVQWHTNGQQRLLLLLSLLLLARIAHAFLLPAPSPSPSRLGSGEDQGDFDTLDSDDGNDPPAAPSDMLARIMQGAQQRRASSGEGGDWAVYSSALRGGVVLVANPAVFLAGPPAGLASRFLLPSDLSLGLFSSFGGESQQAIDNLANILPVVLLLGSGSGGTSGLVLNRRTGYLVGDLNVDSSGFKIQPVHLGGTGESDGIFMVHTYPELERATQVTNDGLFFGGNYTAAQELVREQGASSSRFKFFIQQTLWAPGELKREIEDKVWYPAQVSKDVILKNRGREGPKMAKPLWTEVLELMGGSFLEIKKELYENKGRRWTGEGDEEV</sequence>
<dbReference type="InterPro" id="IPR003774">
    <property type="entry name" value="AlgH-like"/>
</dbReference>
<organism evidence="3 4">
    <name type="scientific">Nannochloropsis salina CCMP1776</name>
    <dbReference type="NCBI Taxonomy" id="1027361"/>
    <lineage>
        <taxon>Eukaryota</taxon>
        <taxon>Sar</taxon>
        <taxon>Stramenopiles</taxon>
        <taxon>Ochrophyta</taxon>
        <taxon>Eustigmatophyceae</taxon>
        <taxon>Eustigmatales</taxon>
        <taxon>Monodopsidaceae</taxon>
        <taxon>Microchloropsis</taxon>
        <taxon>Microchloropsis salina</taxon>
    </lineage>
</organism>
<feature type="chain" id="PRO_5020039198" description="Ysc84 actin-binding domain-containing protein" evidence="2">
    <location>
        <begin position="29"/>
        <end position="328"/>
    </location>
</feature>
<keyword evidence="2" id="KW-0732">Signal</keyword>
<evidence type="ECO:0000256" key="1">
    <source>
        <dbReference type="SAM" id="MobiDB-lite"/>
    </source>
</evidence>
<comment type="caution">
    <text evidence="3">The sequence shown here is derived from an EMBL/GenBank/DDBJ whole genome shotgun (WGS) entry which is preliminary data.</text>
</comment>
<dbReference type="Gene3D" id="3.40.1740.10">
    <property type="entry name" value="VC0467-like"/>
    <property type="match status" value="1"/>
</dbReference>
<evidence type="ECO:0000313" key="4">
    <source>
        <dbReference type="Proteomes" id="UP000355283"/>
    </source>
</evidence>
<dbReference type="PANTHER" id="PTHR31984:SF17">
    <property type="entry name" value="TRANSCRIPTIONAL REGULATOR"/>
    <property type="match status" value="1"/>
</dbReference>
<feature type="signal peptide" evidence="2">
    <location>
        <begin position="1"/>
        <end position="28"/>
    </location>
</feature>
<keyword evidence="4" id="KW-1185">Reference proteome</keyword>
<dbReference type="EMBL" id="SDOX01000006">
    <property type="protein sequence ID" value="TFJ86977.1"/>
    <property type="molecule type" value="Genomic_DNA"/>
</dbReference>
<dbReference type="SUPFAM" id="SSF143456">
    <property type="entry name" value="VC0467-like"/>
    <property type="match status" value="1"/>
</dbReference>
<dbReference type="OrthoDB" id="272750at2759"/>
<feature type="region of interest" description="Disordered" evidence="1">
    <location>
        <begin position="36"/>
        <end position="66"/>
    </location>
</feature>
<evidence type="ECO:0000313" key="3">
    <source>
        <dbReference type="EMBL" id="TFJ86977.1"/>
    </source>
</evidence>
<feature type="compositionally biased region" description="Acidic residues" evidence="1">
    <location>
        <begin position="46"/>
        <end position="59"/>
    </location>
</feature>